<sequence>MGNLPLEALTQESLEELDWDSFDSEESYLQVSPDLTVPEVCKKALQNCQKSELAPHLMSQVIQNWEKPFLSAVLMKLLKKFCEFVFSEGIPYQFLFQDLSQNQEGVADTTFHRLVPVVFYFKDLSKTIYVSIPQTPVYEQQKEEVTLIDAIKKNFQEVNDHVLRKNERVHLLDQNSKPIGITEIIDHYNQKTEDVLIDPFSHQSKQVSVMKVWVQTVECDMASSMSKFIKELLELSSTTEIEGNELKLQASVELLITLLSSQLYYMNKPTGRIDYQCFKPSPVLHILMTQPIETSQLFTKQLLDIVTKYYQHPKPSSGLFSFFYSKLNMKLEETKHLLGKQALSLCLVLQSYSLTQNFYVKKWEYNWQEVLKLIVEHIHETQFVLLLYYLLNRNKSFHSYLVSLSEPETFIEPLAGYLYSDSKDSFKTHLVLVVTLMLTQDKLFMKFICNDVHLTKVTWLQDYHIESISLGSLLFLGLLKLFRENIKGPREEYKHVIASGSLFNLAEQCNNLHELTSLEFASLVKALFSKYKKVSTAQKPTQELQATVELINLLTDLICRLLQHTYQYNTSFLYVLIHHAELWEELSNSSLKTPNVEVIYSLVRYLVEHVDRDNLLTSIMELTKRYNLEGEVEMEAFGKAMGFEFEEDLDLWEQFSVPYLWAEVSSKDFVLIKKNRIMLFKT</sequence>
<name>A0A7S3IAR4_9CILI</name>
<proteinExistence type="inferred from homology"/>
<comment type="similarity">
    <text evidence="1">Belongs to the dymeclin family.</text>
</comment>
<dbReference type="PANTHER" id="PTHR12895">
    <property type="entry name" value="DYMECLIN"/>
    <property type="match status" value="1"/>
</dbReference>
<protein>
    <recommendedName>
        <fullName evidence="2">Dymeclin</fullName>
    </recommendedName>
</protein>
<dbReference type="EMBL" id="HBIF01001314">
    <property type="protein sequence ID" value="CAE0317850.1"/>
    <property type="molecule type" value="Transcribed_RNA"/>
</dbReference>
<organism evidence="5">
    <name type="scientific">Fabrea salina</name>
    <dbReference type="NCBI Taxonomy" id="342563"/>
    <lineage>
        <taxon>Eukaryota</taxon>
        <taxon>Sar</taxon>
        <taxon>Alveolata</taxon>
        <taxon>Ciliophora</taxon>
        <taxon>Postciliodesmatophora</taxon>
        <taxon>Heterotrichea</taxon>
        <taxon>Heterotrichida</taxon>
        <taxon>Fabreidae</taxon>
        <taxon>Fabrea</taxon>
    </lineage>
</organism>
<evidence type="ECO:0000256" key="3">
    <source>
        <dbReference type="ARBA" id="ARBA00022707"/>
    </source>
</evidence>
<evidence type="ECO:0000313" key="5">
    <source>
        <dbReference type="EMBL" id="CAE0317850.1"/>
    </source>
</evidence>
<dbReference type="Pfam" id="PF09742">
    <property type="entry name" value="Dymeclin"/>
    <property type="match status" value="1"/>
</dbReference>
<keyword evidence="4" id="KW-0449">Lipoprotein</keyword>
<dbReference type="PANTHER" id="PTHR12895:SF9">
    <property type="entry name" value="DYMECLIN"/>
    <property type="match status" value="1"/>
</dbReference>
<accession>A0A7S3IAR4</accession>
<dbReference type="AlphaFoldDB" id="A0A7S3IAR4"/>
<dbReference type="GO" id="GO:0005794">
    <property type="term" value="C:Golgi apparatus"/>
    <property type="evidence" value="ECO:0007669"/>
    <property type="project" value="TreeGrafter"/>
</dbReference>
<evidence type="ECO:0000256" key="4">
    <source>
        <dbReference type="ARBA" id="ARBA00023288"/>
    </source>
</evidence>
<dbReference type="InterPro" id="IPR019142">
    <property type="entry name" value="Dymeclin"/>
</dbReference>
<keyword evidence="3" id="KW-0519">Myristate</keyword>
<evidence type="ECO:0000256" key="1">
    <source>
        <dbReference type="ARBA" id="ARBA00010603"/>
    </source>
</evidence>
<reference evidence="5" key="1">
    <citation type="submission" date="2021-01" db="EMBL/GenBank/DDBJ databases">
        <authorList>
            <person name="Corre E."/>
            <person name="Pelletier E."/>
            <person name="Niang G."/>
            <person name="Scheremetjew M."/>
            <person name="Finn R."/>
            <person name="Kale V."/>
            <person name="Holt S."/>
            <person name="Cochrane G."/>
            <person name="Meng A."/>
            <person name="Brown T."/>
            <person name="Cohen L."/>
        </authorList>
    </citation>
    <scope>NUCLEOTIDE SEQUENCE</scope>
</reference>
<gene>
    <name evidence="5" type="ORF">FSAL1345_LOCUS1119</name>
</gene>
<evidence type="ECO:0000256" key="2">
    <source>
        <dbReference type="ARBA" id="ARBA00015736"/>
    </source>
</evidence>
<dbReference type="GO" id="GO:0007030">
    <property type="term" value="P:Golgi organization"/>
    <property type="evidence" value="ECO:0007669"/>
    <property type="project" value="TreeGrafter"/>
</dbReference>